<organism evidence="2">
    <name type="scientific">Toxoplasma gondii</name>
    <dbReference type="NCBI Taxonomy" id="5811"/>
    <lineage>
        <taxon>Eukaryota</taxon>
        <taxon>Sar</taxon>
        <taxon>Alveolata</taxon>
        <taxon>Apicomplexa</taxon>
        <taxon>Conoidasida</taxon>
        <taxon>Coccidia</taxon>
        <taxon>Eucoccidiorida</taxon>
        <taxon>Eimeriorina</taxon>
        <taxon>Sarcocystidae</taxon>
        <taxon>Toxoplasma</taxon>
    </lineage>
</organism>
<evidence type="ECO:0000256" key="1">
    <source>
        <dbReference type="SAM" id="MobiDB-lite"/>
    </source>
</evidence>
<feature type="compositionally biased region" description="Polar residues" evidence="1">
    <location>
        <begin position="1"/>
        <end position="12"/>
    </location>
</feature>
<feature type="region of interest" description="Disordered" evidence="1">
    <location>
        <begin position="1"/>
        <end position="71"/>
    </location>
</feature>
<evidence type="ECO:0000313" key="2">
    <source>
        <dbReference type="EMBL" id="AAN76452.1"/>
    </source>
</evidence>
<accession>Q8I7T1</accession>
<sequence>MVQGQEQGQAQPLRSFRQGDLRQAACRHPQGSSDHPAHCLRKTEGECVAGASGHPLPQGPRPDQDCRRAPPLPVHLHQKHQCLKVDVSSREQLLCDLPRRSLDSRWFRPVHTRMHASVGLSVDVRLRGEQGSRV</sequence>
<reference evidence="2" key="1">
    <citation type="submission" date="2002-11" db="EMBL/GenBank/DDBJ databases">
        <title>Immunoscreening of Toxoplasma tachyzoite cDNA Library with Sera of Infected Rats.</title>
        <authorList>
            <person name="Jiang L."/>
            <person name="Shu H."/>
        </authorList>
    </citation>
    <scope>NUCLEOTIDE SEQUENCE</scope>
</reference>
<dbReference type="AlphaFoldDB" id="Q8I7T1"/>
<protein>
    <submittedName>
        <fullName evidence="2">R1 protein</fullName>
    </submittedName>
</protein>
<proteinExistence type="evidence at transcript level"/>
<name>Q8I7T1_TOXGO</name>
<dbReference type="EMBL" id="AY180109">
    <property type="protein sequence ID" value="AAN76452.1"/>
    <property type="molecule type" value="mRNA"/>
</dbReference>
<feature type="compositionally biased region" description="Basic and acidic residues" evidence="1">
    <location>
        <begin position="35"/>
        <end position="45"/>
    </location>
</feature>